<dbReference type="Proteomes" id="UP000251889">
    <property type="component" value="Unassembled WGS sequence"/>
</dbReference>
<dbReference type="AlphaFoldDB" id="A0A364Y0B5"/>
<reference evidence="2 3" key="1">
    <citation type="submission" date="2018-06" db="EMBL/GenBank/DDBJ databases">
        <title>Chryseolinea flavus sp. nov., a member of the phylum Bacteroidetes isolated from soil.</title>
        <authorList>
            <person name="Li Y."/>
            <person name="Wang J."/>
        </authorList>
    </citation>
    <scope>NUCLEOTIDE SEQUENCE [LARGE SCALE GENOMIC DNA]</scope>
    <source>
        <strain evidence="2 3">SDU1-6</strain>
    </source>
</reference>
<feature type="transmembrane region" description="Helical" evidence="1">
    <location>
        <begin position="36"/>
        <end position="54"/>
    </location>
</feature>
<gene>
    <name evidence="2" type="ORF">DQQ10_14365</name>
</gene>
<evidence type="ECO:0008006" key="4">
    <source>
        <dbReference type="Google" id="ProtNLM"/>
    </source>
</evidence>
<evidence type="ECO:0000256" key="1">
    <source>
        <dbReference type="SAM" id="Phobius"/>
    </source>
</evidence>
<accession>A0A364Y0B5</accession>
<evidence type="ECO:0000313" key="3">
    <source>
        <dbReference type="Proteomes" id="UP000251889"/>
    </source>
</evidence>
<name>A0A364Y0B5_9BACT</name>
<keyword evidence="1" id="KW-0472">Membrane</keyword>
<evidence type="ECO:0000313" key="2">
    <source>
        <dbReference type="EMBL" id="RAW00242.1"/>
    </source>
</evidence>
<keyword evidence="3" id="KW-1185">Reference proteome</keyword>
<sequence length="140" mass="16598">MKTVNEDPAQNITMLIIIISINVINVVLIMVKDLSFLIFTISFLSINIFYYLVYAGRFHKFAYDDKDFIVTNSWNPFSRNEFKIHEMKDIKIAYHNRVGHAIEFNYRHDHFIYHCAYIHRSELENMITELTSPSTKLTSK</sequence>
<dbReference type="EMBL" id="QMFY01000007">
    <property type="protein sequence ID" value="RAW00242.1"/>
    <property type="molecule type" value="Genomic_DNA"/>
</dbReference>
<dbReference type="RefSeq" id="WP_112747584.1">
    <property type="nucleotide sequence ID" value="NZ_QMFY01000007.1"/>
</dbReference>
<feature type="transmembrane region" description="Helical" evidence="1">
    <location>
        <begin position="12"/>
        <end position="30"/>
    </location>
</feature>
<protein>
    <recommendedName>
        <fullName evidence="4">PH domain-containing protein</fullName>
    </recommendedName>
</protein>
<comment type="caution">
    <text evidence="2">The sequence shown here is derived from an EMBL/GenBank/DDBJ whole genome shotgun (WGS) entry which is preliminary data.</text>
</comment>
<keyword evidence="1" id="KW-1133">Transmembrane helix</keyword>
<keyword evidence="1" id="KW-0812">Transmembrane</keyword>
<organism evidence="2 3">
    <name type="scientific">Pseudochryseolinea flava</name>
    <dbReference type="NCBI Taxonomy" id="2059302"/>
    <lineage>
        <taxon>Bacteria</taxon>
        <taxon>Pseudomonadati</taxon>
        <taxon>Bacteroidota</taxon>
        <taxon>Cytophagia</taxon>
        <taxon>Cytophagales</taxon>
        <taxon>Fulvivirgaceae</taxon>
        <taxon>Pseudochryseolinea</taxon>
    </lineage>
</organism>
<proteinExistence type="predicted"/>